<gene>
    <name evidence="2" type="ORF">NCTC9128_02993</name>
</gene>
<feature type="region of interest" description="Disordered" evidence="1">
    <location>
        <begin position="1"/>
        <end position="24"/>
    </location>
</feature>
<dbReference type="EMBL" id="UAWN01000012">
    <property type="protein sequence ID" value="SQC14892.1"/>
    <property type="molecule type" value="Genomic_DNA"/>
</dbReference>
<reference evidence="2 3" key="1">
    <citation type="submission" date="2018-06" db="EMBL/GenBank/DDBJ databases">
        <authorList>
            <consortium name="Pathogen Informatics"/>
            <person name="Doyle S."/>
        </authorList>
    </citation>
    <scope>NUCLEOTIDE SEQUENCE [LARGE SCALE GENOMIC DNA]</scope>
    <source>
        <strain evidence="2 3">NCTC9128</strain>
    </source>
</reference>
<name>A0A2X3CD70_KLEPN</name>
<evidence type="ECO:0000313" key="2">
    <source>
        <dbReference type="EMBL" id="SQC14892.1"/>
    </source>
</evidence>
<dbReference type="Proteomes" id="UP000251088">
    <property type="component" value="Unassembled WGS sequence"/>
</dbReference>
<sequence length="87" mass="9090">MQRGDNAKDVGVGSTPYSDSTIFRDPGSVATGVGFMVRQDTGDIDLGSFYNPSQAVSNNVSFALSPVGNAGTPHNEPFLLGLVEGRK</sequence>
<organism evidence="2 3">
    <name type="scientific">Klebsiella pneumoniae</name>
    <dbReference type="NCBI Taxonomy" id="573"/>
    <lineage>
        <taxon>Bacteria</taxon>
        <taxon>Pseudomonadati</taxon>
        <taxon>Pseudomonadota</taxon>
        <taxon>Gammaproteobacteria</taxon>
        <taxon>Enterobacterales</taxon>
        <taxon>Enterobacteriaceae</taxon>
        <taxon>Klebsiella/Raoultella group</taxon>
        <taxon>Klebsiella</taxon>
        <taxon>Klebsiella pneumoniae complex</taxon>
    </lineage>
</organism>
<evidence type="ECO:0000256" key="1">
    <source>
        <dbReference type="SAM" id="MobiDB-lite"/>
    </source>
</evidence>
<dbReference type="AlphaFoldDB" id="A0A2X3CD70"/>
<proteinExistence type="predicted"/>
<protein>
    <submittedName>
        <fullName evidence="2">Fimbrial protein</fullName>
    </submittedName>
</protein>
<evidence type="ECO:0000313" key="3">
    <source>
        <dbReference type="Proteomes" id="UP000251088"/>
    </source>
</evidence>
<accession>A0A2X3CD70</accession>